<dbReference type="GO" id="GO:0006979">
    <property type="term" value="P:response to oxidative stress"/>
    <property type="evidence" value="ECO:0007669"/>
    <property type="project" value="UniProtKB-UniRule"/>
</dbReference>
<reference evidence="19" key="1">
    <citation type="journal article" date="2015" name="Nat. Genet.">
        <title>The pineapple genome and the evolution of CAM photosynthesis.</title>
        <authorList>
            <person name="Ming R."/>
            <person name="VanBuren R."/>
            <person name="Wai C.M."/>
            <person name="Tang H."/>
            <person name="Schatz M.C."/>
            <person name="Bowers J.E."/>
            <person name="Lyons E."/>
            <person name="Wang M.L."/>
            <person name="Chen J."/>
            <person name="Biggers E."/>
            <person name="Zhang J."/>
            <person name="Huang L."/>
            <person name="Zhang L."/>
            <person name="Miao W."/>
            <person name="Zhang J."/>
            <person name="Ye Z."/>
            <person name="Miao C."/>
            <person name="Lin Z."/>
            <person name="Wang H."/>
            <person name="Zhou H."/>
            <person name="Yim W.C."/>
            <person name="Priest H.D."/>
            <person name="Zheng C."/>
            <person name="Woodhouse M."/>
            <person name="Edger P.P."/>
            <person name="Guyot R."/>
            <person name="Guo H.B."/>
            <person name="Guo H."/>
            <person name="Zheng G."/>
            <person name="Singh R."/>
            <person name="Sharma A."/>
            <person name="Min X."/>
            <person name="Zheng Y."/>
            <person name="Lee H."/>
            <person name="Gurtowski J."/>
            <person name="Sedlazeck F.J."/>
            <person name="Harkess A."/>
            <person name="McKain M.R."/>
            <person name="Liao Z."/>
            <person name="Fang J."/>
            <person name="Liu J."/>
            <person name="Zhang X."/>
            <person name="Zhang Q."/>
            <person name="Hu W."/>
            <person name="Qin Y."/>
            <person name="Wang K."/>
            <person name="Chen L.Y."/>
            <person name="Shirley N."/>
            <person name="Lin Y.R."/>
            <person name="Liu L.Y."/>
            <person name="Hernandez A.G."/>
            <person name="Wright C.L."/>
            <person name="Bulone V."/>
            <person name="Tuskan G.A."/>
            <person name="Heath K."/>
            <person name="Zee F."/>
            <person name="Moore P.H."/>
            <person name="Sunkar R."/>
            <person name="Leebens-Mack J.H."/>
            <person name="Mockler T."/>
            <person name="Bennetzen J.L."/>
            <person name="Freeling M."/>
            <person name="Sankoff D."/>
            <person name="Paterson A.H."/>
            <person name="Zhu X."/>
            <person name="Yang X."/>
            <person name="Smith J.A."/>
            <person name="Cushman J.C."/>
            <person name="Paull R.E."/>
            <person name="Yu Q."/>
        </authorList>
    </citation>
    <scope>NUCLEOTIDE SEQUENCE [LARGE SCALE GENOMIC DNA]</scope>
    <source>
        <strain evidence="19">cv. F153</strain>
    </source>
</reference>
<dbReference type="GO" id="GO:0005576">
    <property type="term" value="C:extracellular region"/>
    <property type="evidence" value="ECO:0007669"/>
    <property type="project" value="UniProtKB-SubCell"/>
</dbReference>
<evidence type="ECO:0000256" key="12">
    <source>
        <dbReference type="PIRSR" id="PIRSR600823-1"/>
    </source>
</evidence>
<evidence type="ECO:0000256" key="3">
    <source>
        <dbReference type="ARBA" id="ARBA00022617"/>
    </source>
</evidence>
<evidence type="ECO:0000256" key="6">
    <source>
        <dbReference type="ARBA" id="ARBA00023002"/>
    </source>
</evidence>
<comment type="catalytic activity">
    <reaction evidence="1 17">
        <text>2 a phenolic donor + H2O2 = 2 a phenolic radical donor + 2 H2O</text>
        <dbReference type="Rhea" id="RHEA:56136"/>
        <dbReference type="ChEBI" id="CHEBI:15377"/>
        <dbReference type="ChEBI" id="CHEBI:16240"/>
        <dbReference type="ChEBI" id="CHEBI:139520"/>
        <dbReference type="ChEBI" id="CHEBI:139521"/>
        <dbReference type="EC" id="1.11.1.7"/>
    </reaction>
</comment>
<evidence type="ECO:0000256" key="8">
    <source>
        <dbReference type="ARBA" id="ARBA00023157"/>
    </source>
</evidence>
<keyword evidence="17" id="KW-0732">Signal</keyword>
<evidence type="ECO:0000256" key="10">
    <source>
        <dbReference type="ARBA" id="ARBA00023283"/>
    </source>
</evidence>
<dbReference type="PANTHER" id="PTHR31517:SF84">
    <property type="entry name" value="PEROXIDASE"/>
    <property type="match status" value="1"/>
</dbReference>
<name>A0A6P5FYA6_ANACO</name>
<evidence type="ECO:0000256" key="14">
    <source>
        <dbReference type="PIRSR" id="PIRSR600823-3"/>
    </source>
</evidence>
<feature type="binding site" evidence="14">
    <location>
        <position position="75"/>
    </location>
    <ligand>
        <name>Ca(2+)</name>
        <dbReference type="ChEBI" id="CHEBI:29108"/>
        <label>1</label>
    </ligand>
</feature>
<keyword evidence="9" id="KW-0325">Glycoprotein</keyword>
<comment type="subcellular location">
    <subcellularLocation>
        <location evidence="17">Secreted</location>
    </subcellularLocation>
</comment>
<feature type="binding site" evidence="14">
    <location>
        <position position="263"/>
    </location>
    <ligand>
        <name>Ca(2+)</name>
        <dbReference type="ChEBI" id="CHEBI:29108"/>
        <label>2</label>
    </ligand>
</feature>
<feature type="disulfide bond" evidence="16">
    <location>
        <begin position="40"/>
        <end position="120"/>
    </location>
</feature>
<dbReference type="FunFam" id="1.10.420.10:FF:000001">
    <property type="entry name" value="Peroxidase"/>
    <property type="match status" value="1"/>
</dbReference>
<feature type="binding site" evidence="14">
    <location>
        <position position="72"/>
    </location>
    <ligand>
        <name>Ca(2+)</name>
        <dbReference type="ChEBI" id="CHEBI:29108"/>
        <label>1</label>
    </ligand>
</feature>
<feature type="binding site" evidence="14">
    <location>
        <position position="77"/>
    </location>
    <ligand>
        <name>Ca(2+)</name>
        <dbReference type="ChEBI" id="CHEBI:29108"/>
        <label>1</label>
    </ligand>
</feature>
<comment type="cofactor">
    <cofactor evidence="14 17">
        <name>heme b</name>
        <dbReference type="ChEBI" id="CHEBI:60344"/>
    </cofactor>
    <text evidence="14 17">Binds 1 heme b (iron(II)-protoporphyrin IX) group per subunit.</text>
</comment>
<feature type="domain" description="Plant heme peroxidase family profile" evidence="18">
    <location>
        <begin position="30"/>
        <end position="335"/>
    </location>
</feature>
<comment type="similarity">
    <text evidence="17">Belongs to the peroxidase family. Classical plant (class III) peroxidase subfamily.</text>
</comment>
<sequence>MMHKYHVHALWFVITLFLVVHQLFSPTVAALEVDYYRLTCPMAEKIVRRTVTRAVDRDRGLAPALIRMHFHDCFVRGCDASILLDPTATNRTEKLSPANTPSLRGYEVVDEAKARLESHCPQTVSCADIIAFAARDSACLAGGPEYAVPAGRRDGAVSRESEVLPNLPLPNSTLDQLIQIFSSKGLAVEHLVALSGAHSVGVSHCSSFAHRLYGFNATHAQDPALDRSFASLLKANCPPSSGTDTARTDPTVPLDSKASDRLDVRYYMNLMAGRGLLGSDQALVSGPVTAALVAVHAAEPWRWKEEFAAAMVRMGSIEVLTGEEGEVRKDCRAVNG</sequence>
<feature type="binding site" evidence="13">
    <location>
        <position position="168"/>
    </location>
    <ligand>
        <name>substrate</name>
    </ligand>
</feature>
<feature type="signal peptide" evidence="17">
    <location>
        <begin position="1"/>
        <end position="30"/>
    </location>
</feature>
<feature type="binding site" evidence="14">
    <location>
        <position position="79"/>
    </location>
    <ligand>
        <name>Ca(2+)</name>
        <dbReference type="ChEBI" id="CHEBI:29108"/>
        <label>1</label>
    </ligand>
</feature>
<keyword evidence="3 17" id="KW-0349">Heme</keyword>
<dbReference type="Pfam" id="PF00141">
    <property type="entry name" value="peroxidase"/>
    <property type="match status" value="1"/>
</dbReference>
<feature type="binding site" evidence="14">
    <location>
        <position position="93"/>
    </location>
    <ligand>
        <name>Ca(2+)</name>
        <dbReference type="ChEBI" id="CHEBI:29108"/>
        <label>1</label>
    </ligand>
</feature>
<feature type="chain" id="PRO_5028514170" description="Peroxidase" evidence="17">
    <location>
        <begin position="31"/>
        <end position="336"/>
    </location>
</feature>
<gene>
    <name evidence="20" type="primary">LOC109719215</name>
</gene>
<keyword evidence="8 16" id="KW-1015">Disulfide bond</keyword>
<keyword evidence="11 17" id="KW-0376">Hydrogen peroxide</keyword>
<dbReference type="GO" id="GO:0140825">
    <property type="term" value="F:lactoperoxidase activity"/>
    <property type="evidence" value="ECO:0007669"/>
    <property type="project" value="UniProtKB-EC"/>
</dbReference>
<keyword evidence="7 14" id="KW-0408">Iron</keyword>
<evidence type="ECO:0000256" key="2">
    <source>
        <dbReference type="ARBA" id="ARBA00022559"/>
    </source>
</evidence>
<dbReference type="RefSeq" id="XP_020101351.1">
    <property type="nucleotide sequence ID" value="XM_020245762.1"/>
</dbReference>
<evidence type="ECO:0000256" key="5">
    <source>
        <dbReference type="ARBA" id="ARBA00022837"/>
    </source>
</evidence>
<dbReference type="InterPro" id="IPR019794">
    <property type="entry name" value="Peroxidases_AS"/>
</dbReference>
<evidence type="ECO:0000256" key="9">
    <source>
        <dbReference type="ARBA" id="ARBA00023180"/>
    </source>
</evidence>
<dbReference type="EC" id="1.11.1.7" evidence="17"/>
<comment type="function">
    <text evidence="17">Removal of H(2)O(2), oxidation of toxic reductants, biosynthesis and degradation of lignin, suberization, auxin catabolism, response to environmental stresses such as wounding, pathogen attack and oxidative stress.</text>
</comment>
<organism evidence="19 20">
    <name type="scientific">Ananas comosus</name>
    <name type="common">Pineapple</name>
    <name type="synonym">Ananas ananas</name>
    <dbReference type="NCBI Taxonomy" id="4615"/>
    <lineage>
        <taxon>Eukaryota</taxon>
        <taxon>Viridiplantae</taxon>
        <taxon>Streptophyta</taxon>
        <taxon>Embryophyta</taxon>
        <taxon>Tracheophyta</taxon>
        <taxon>Spermatophyta</taxon>
        <taxon>Magnoliopsida</taxon>
        <taxon>Liliopsida</taxon>
        <taxon>Poales</taxon>
        <taxon>Bromeliaceae</taxon>
        <taxon>Bromelioideae</taxon>
        <taxon>Ananas</taxon>
    </lineage>
</organism>
<dbReference type="GO" id="GO:0020037">
    <property type="term" value="F:heme binding"/>
    <property type="evidence" value="ECO:0007669"/>
    <property type="project" value="UniProtKB-UniRule"/>
</dbReference>
<evidence type="ECO:0000256" key="4">
    <source>
        <dbReference type="ARBA" id="ARBA00022723"/>
    </source>
</evidence>
<evidence type="ECO:0000313" key="19">
    <source>
        <dbReference type="Proteomes" id="UP000515123"/>
    </source>
</evidence>
<dbReference type="GO" id="GO:0042744">
    <property type="term" value="P:hydrogen peroxide catabolic process"/>
    <property type="evidence" value="ECO:0007669"/>
    <property type="project" value="UniProtKB-KW"/>
</dbReference>
<evidence type="ECO:0000256" key="15">
    <source>
        <dbReference type="PIRSR" id="PIRSR600823-4"/>
    </source>
</evidence>
<feature type="binding site" evidence="14">
    <location>
        <position position="81"/>
    </location>
    <ligand>
        <name>Ca(2+)</name>
        <dbReference type="ChEBI" id="CHEBI:29108"/>
        <label>1</label>
    </ligand>
</feature>
<keyword evidence="2 17" id="KW-0575">Peroxidase</keyword>
<dbReference type="Proteomes" id="UP000515123">
    <property type="component" value="Linkage group 13"/>
</dbReference>
<evidence type="ECO:0000256" key="7">
    <source>
        <dbReference type="ARBA" id="ARBA00023004"/>
    </source>
</evidence>
<dbReference type="GO" id="GO:0046872">
    <property type="term" value="F:metal ion binding"/>
    <property type="evidence" value="ECO:0007669"/>
    <property type="project" value="UniProtKB-UniRule"/>
</dbReference>
<dbReference type="PROSITE" id="PS00436">
    <property type="entry name" value="PEROXIDASE_2"/>
    <property type="match status" value="1"/>
</dbReference>
<feature type="binding site" evidence="14">
    <location>
        <position position="255"/>
    </location>
    <ligand>
        <name>Ca(2+)</name>
        <dbReference type="ChEBI" id="CHEBI:29108"/>
        <label>2</label>
    </ligand>
</feature>
<feature type="disulfide bond" evidence="16">
    <location>
        <begin position="205"/>
        <end position="237"/>
    </location>
</feature>
<dbReference type="SUPFAM" id="SSF48113">
    <property type="entry name" value="Heme-dependent peroxidases"/>
    <property type="match status" value="1"/>
</dbReference>
<evidence type="ECO:0000256" key="13">
    <source>
        <dbReference type="PIRSR" id="PIRSR600823-2"/>
    </source>
</evidence>
<dbReference type="PANTHER" id="PTHR31517">
    <property type="match status" value="1"/>
</dbReference>
<dbReference type="CDD" id="cd00693">
    <property type="entry name" value="secretory_peroxidase"/>
    <property type="match status" value="1"/>
</dbReference>
<feature type="binding site" description="axial binding residue" evidence="14">
    <location>
        <position position="198"/>
    </location>
    <ligand>
        <name>heme b</name>
        <dbReference type="ChEBI" id="CHEBI:60344"/>
    </ligand>
    <ligandPart>
        <name>Fe</name>
        <dbReference type="ChEBI" id="CHEBI:18248"/>
    </ligandPart>
</feature>
<evidence type="ECO:0000259" key="18">
    <source>
        <dbReference type="PROSITE" id="PS50873"/>
    </source>
</evidence>
<keyword evidence="6 17" id="KW-0560">Oxidoreductase</keyword>
<dbReference type="Gene3D" id="1.10.420.10">
    <property type="entry name" value="Peroxidase, domain 2"/>
    <property type="match status" value="1"/>
</dbReference>
<evidence type="ECO:0000313" key="20">
    <source>
        <dbReference type="RefSeq" id="XP_020101351.1"/>
    </source>
</evidence>
<dbReference type="InterPro" id="IPR002016">
    <property type="entry name" value="Haem_peroxidase"/>
</dbReference>
<dbReference type="FunFam" id="1.10.520.10:FF:000001">
    <property type="entry name" value="Peroxidase"/>
    <property type="match status" value="1"/>
</dbReference>
<feature type="site" description="Transition state stabilizer" evidence="15">
    <location>
        <position position="67"/>
    </location>
</feature>
<feature type="disulfide bond" evidence="16">
    <location>
        <begin position="73"/>
        <end position="78"/>
    </location>
</feature>
<evidence type="ECO:0000256" key="17">
    <source>
        <dbReference type="RuleBase" id="RU362060"/>
    </source>
</evidence>
<dbReference type="InterPro" id="IPR033905">
    <property type="entry name" value="Secretory_peroxidase"/>
</dbReference>
<protein>
    <recommendedName>
        <fullName evidence="17">Peroxidase</fullName>
        <ecNumber evidence="17">1.11.1.7</ecNumber>
    </recommendedName>
</protein>
<comment type="cofactor">
    <cofactor evidence="14 17">
        <name>Ca(2+)</name>
        <dbReference type="ChEBI" id="CHEBI:29108"/>
    </cofactor>
    <text evidence="14 17">Binds 2 calcium ions per subunit.</text>
</comment>
<dbReference type="PRINTS" id="PR00458">
    <property type="entry name" value="PEROXIDASE"/>
</dbReference>
<keyword evidence="19" id="KW-1185">Reference proteome</keyword>
<proteinExistence type="inferred from homology"/>
<dbReference type="GeneID" id="109719215"/>
<accession>A0A6P5FYA6</accession>
<dbReference type="PRINTS" id="PR00461">
    <property type="entry name" value="PLPEROXIDASE"/>
</dbReference>
<keyword evidence="5 14" id="KW-0106">Calcium</keyword>
<reference evidence="20" key="2">
    <citation type="submission" date="2025-08" db="UniProtKB">
        <authorList>
            <consortium name="RefSeq"/>
        </authorList>
    </citation>
    <scope>IDENTIFICATION</scope>
    <source>
        <tissue evidence="20">Leaf</tissue>
    </source>
</reference>
<evidence type="ECO:0000256" key="11">
    <source>
        <dbReference type="ARBA" id="ARBA00023324"/>
    </source>
</evidence>
<dbReference type="Gene3D" id="1.10.520.10">
    <property type="match status" value="1"/>
</dbReference>
<evidence type="ECO:0000256" key="16">
    <source>
        <dbReference type="PIRSR" id="PIRSR600823-5"/>
    </source>
</evidence>
<dbReference type="InterPro" id="IPR000823">
    <property type="entry name" value="Peroxidase_pln"/>
</dbReference>
<dbReference type="AlphaFoldDB" id="A0A6P5FYA6"/>
<keyword evidence="4 14" id="KW-0479">Metal-binding</keyword>
<keyword evidence="10" id="KW-0873">Pyrrolidone carboxylic acid</keyword>
<keyword evidence="17" id="KW-0964">Secreted</keyword>
<dbReference type="InterPro" id="IPR010255">
    <property type="entry name" value="Haem_peroxidase_sf"/>
</dbReference>
<evidence type="ECO:0000256" key="1">
    <source>
        <dbReference type="ARBA" id="ARBA00000189"/>
    </source>
</evidence>
<dbReference type="PROSITE" id="PS50873">
    <property type="entry name" value="PEROXIDASE_4"/>
    <property type="match status" value="1"/>
</dbReference>
<dbReference type="OrthoDB" id="2113341at2759"/>
<feature type="active site" description="Proton acceptor" evidence="12">
    <location>
        <position position="71"/>
    </location>
</feature>
<feature type="disulfide bond" evidence="16">
    <location>
        <begin position="126"/>
        <end position="331"/>
    </location>
</feature>